<dbReference type="eggNOG" id="ENOG503183S">
    <property type="taxonomic scope" value="Bacteria"/>
</dbReference>
<evidence type="ECO:0008006" key="4">
    <source>
        <dbReference type="Google" id="ProtNLM"/>
    </source>
</evidence>
<protein>
    <recommendedName>
        <fullName evidence="4">Prepilin-type N-terminal cleavage/methylation domain-containing protein</fullName>
    </recommendedName>
</protein>
<dbReference type="RefSeq" id="WP_009180846.1">
    <property type="nucleotide sequence ID" value="NZ_CM001368.1"/>
</dbReference>
<keyword evidence="1" id="KW-0812">Transmembrane</keyword>
<dbReference type="EMBL" id="CM001368">
    <property type="protein sequence ID" value="EHJ47446.1"/>
    <property type="molecule type" value="Genomic_DNA"/>
</dbReference>
<evidence type="ECO:0000313" key="2">
    <source>
        <dbReference type="EMBL" id="EHJ47446.1"/>
    </source>
</evidence>
<dbReference type="HOGENOM" id="CLU_1812714_0_0_7"/>
<dbReference type="AlphaFoldDB" id="G7Q8W0"/>
<evidence type="ECO:0000313" key="3">
    <source>
        <dbReference type="Proteomes" id="UP000004662"/>
    </source>
</evidence>
<organism evidence="2 3">
    <name type="scientific">Solidesulfovibrio carbinoliphilus subsp. oakridgensis</name>
    <dbReference type="NCBI Taxonomy" id="694327"/>
    <lineage>
        <taxon>Bacteria</taxon>
        <taxon>Pseudomonadati</taxon>
        <taxon>Thermodesulfobacteriota</taxon>
        <taxon>Desulfovibrionia</taxon>
        <taxon>Desulfovibrionales</taxon>
        <taxon>Desulfovibrionaceae</taxon>
        <taxon>Solidesulfovibrio</taxon>
    </lineage>
</organism>
<evidence type="ECO:0000256" key="1">
    <source>
        <dbReference type="SAM" id="Phobius"/>
    </source>
</evidence>
<dbReference type="PROSITE" id="PS00409">
    <property type="entry name" value="PROKAR_NTER_METHYL"/>
    <property type="match status" value="1"/>
</dbReference>
<dbReference type="STRING" id="694327.DFW101_1438"/>
<dbReference type="Gene3D" id="3.30.700.10">
    <property type="entry name" value="Glycoprotein, Type 4 Pilin"/>
    <property type="match status" value="1"/>
</dbReference>
<reference evidence="3" key="1">
    <citation type="journal article" date="2015" name="Genome Announc.">
        <title>High-Quality Draft Genome Sequence of Desulfovibrio carbinoliphilus FW-101-2B, an Organic Acid-Oxidizing Sulfate-Reducing Bacterium Isolated from Uranium(VI)-Contaminated Groundwater.</title>
        <authorList>
            <person name="Ramsay B.D."/>
            <person name="Hwang C."/>
            <person name="Woo H.L."/>
            <person name="Carroll S.L."/>
            <person name="Lucas S."/>
            <person name="Han J."/>
            <person name="Lapidus A.L."/>
            <person name="Cheng J.F."/>
            <person name="Goodwin L.A."/>
            <person name="Pitluck S."/>
            <person name="Peters L."/>
            <person name="Chertkov O."/>
            <person name="Held B."/>
            <person name="Detter J.C."/>
            <person name="Han C.S."/>
            <person name="Tapia R."/>
            <person name="Land M.L."/>
            <person name="Hauser L.J."/>
            <person name="Kyrpides N.C."/>
            <person name="Ivanova N.N."/>
            <person name="Mikhailova N."/>
            <person name="Pagani I."/>
            <person name="Woyke T."/>
            <person name="Arkin A.P."/>
            <person name="Dehal P."/>
            <person name="Chivian D."/>
            <person name="Criddle C.S."/>
            <person name="Wu W."/>
            <person name="Chakraborty R."/>
            <person name="Hazen T.C."/>
            <person name="Fields M.W."/>
        </authorList>
    </citation>
    <scope>NUCLEOTIDE SEQUENCE [LARGE SCALE GENOMIC DNA]</scope>
    <source>
        <strain evidence="3">FW-101-2B</strain>
    </source>
</reference>
<keyword evidence="1" id="KW-1133">Transmembrane helix</keyword>
<dbReference type="NCBIfam" id="TIGR02532">
    <property type="entry name" value="IV_pilin_GFxxxE"/>
    <property type="match status" value="1"/>
</dbReference>
<dbReference type="SUPFAM" id="SSF54523">
    <property type="entry name" value="Pili subunits"/>
    <property type="match status" value="1"/>
</dbReference>
<proteinExistence type="predicted"/>
<dbReference type="InterPro" id="IPR012902">
    <property type="entry name" value="N_methyl_site"/>
</dbReference>
<keyword evidence="3" id="KW-1185">Reference proteome</keyword>
<dbReference type="OrthoDB" id="5456763at2"/>
<name>G7Q8W0_9BACT</name>
<feature type="transmembrane region" description="Helical" evidence="1">
    <location>
        <begin position="25"/>
        <end position="51"/>
    </location>
</feature>
<sequence>MTFFCKYKELGQKIRRRYNYDRLQGGFTLIELVAVFVLLSLLSIVAVQSYFSLLDDSKIHGAQTLIASAQTQLSLEFARRATAGLALDTDSQPVCQWVVIDGAGAAASILCAGNLDADVAITATIDGKDVVGAWVSPVSSGS</sequence>
<dbReference type="InterPro" id="IPR045584">
    <property type="entry name" value="Pilin-like"/>
</dbReference>
<dbReference type="Pfam" id="PF07963">
    <property type="entry name" value="N_methyl"/>
    <property type="match status" value="1"/>
</dbReference>
<gene>
    <name evidence="2" type="ORF">DFW101_1438</name>
</gene>
<accession>G7Q8W0</accession>
<keyword evidence="1" id="KW-0472">Membrane</keyword>
<dbReference type="Proteomes" id="UP000004662">
    <property type="component" value="Chromosome"/>
</dbReference>